<evidence type="ECO:0000313" key="1">
    <source>
        <dbReference type="EMBL" id="KAJ3443917.1"/>
    </source>
</evidence>
<sequence length="208" mass="24403">MKLLLCAIILFLLLIIFLFYVRSFEPLVVQHVSQKPMVFIYQLNQGSVSDVWGLTSKMLSNLYNEGVFCRQTFVLHYDLTSKKDENKRRTIYGCVLPKKYWDRKKELRKKGFELLGLKEFKSFQSSWKADRPFASKVARRQKLPEFLKKVSNLPTKYESVLQILNISGSKFGLSFLFIKSQVVSDLFDVNFYVNKQLTTNNKKNKKTD</sequence>
<comment type="caution">
    <text evidence="1">The sequence shown here is derived from an EMBL/GenBank/DDBJ whole genome shotgun (WGS) entry which is preliminary data.</text>
</comment>
<reference evidence="1" key="2">
    <citation type="submission" date="2022-08" db="EMBL/GenBank/DDBJ databases">
        <title>Novel sulphate-reducing endosymbionts in the free-living metamonad Anaeramoeba.</title>
        <authorList>
            <person name="Jerlstrom-Hultqvist J."/>
            <person name="Cepicka I."/>
            <person name="Gallot-Lavallee L."/>
            <person name="Salas-Leiva D."/>
            <person name="Curtis B.A."/>
            <person name="Zahonova K."/>
            <person name="Pipaliya S."/>
            <person name="Dacks J."/>
            <person name="Roger A.J."/>
        </authorList>
    </citation>
    <scope>NUCLEOTIDE SEQUENCE</scope>
    <source>
        <strain evidence="1">Busselton2</strain>
    </source>
</reference>
<dbReference type="Proteomes" id="UP001146793">
    <property type="component" value="Unassembled WGS sequence"/>
</dbReference>
<keyword evidence="4" id="KW-1185">Reference proteome</keyword>
<evidence type="ECO:0000313" key="4">
    <source>
        <dbReference type="Proteomes" id="UP001150062"/>
    </source>
</evidence>
<dbReference type="Proteomes" id="UP001150062">
    <property type="component" value="Unassembled WGS sequence"/>
</dbReference>
<accession>A0AAV7ZTF3</accession>
<proteinExistence type="predicted"/>
<dbReference type="EMBL" id="JANTQA010000023">
    <property type="protein sequence ID" value="KAJ3443917.1"/>
    <property type="molecule type" value="Genomic_DNA"/>
</dbReference>
<protein>
    <submittedName>
        <fullName evidence="1">Uncharacterized protein</fullName>
    </submittedName>
</protein>
<evidence type="ECO:0000313" key="2">
    <source>
        <dbReference type="EMBL" id="KAJ6244658.1"/>
    </source>
</evidence>
<evidence type="ECO:0000313" key="3">
    <source>
        <dbReference type="Proteomes" id="UP001146793"/>
    </source>
</evidence>
<gene>
    <name evidence="1" type="ORF">M0812_09765</name>
    <name evidence="2" type="ORF">M0813_21057</name>
</gene>
<name>A0AAV7ZTF3_9EUKA</name>
<reference evidence="2" key="1">
    <citation type="submission" date="2022-08" db="EMBL/GenBank/DDBJ databases">
        <title>Novel sulfate-reducing endosymbionts in the free-living metamonad Anaeramoeba.</title>
        <authorList>
            <person name="Jerlstrom-Hultqvist J."/>
            <person name="Cepicka I."/>
            <person name="Gallot-Lavallee L."/>
            <person name="Salas-Leiva D."/>
            <person name="Curtis B.A."/>
            <person name="Zahonova K."/>
            <person name="Pipaliya S."/>
            <person name="Dacks J."/>
            <person name="Roger A.J."/>
        </authorList>
    </citation>
    <scope>NUCLEOTIDE SEQUENCE</scope>
    <source>
        <strain evidence="2">Schooner1</strain>
    </source>
</reference>
<dbReference type="AlphaFoldDB" id="A0AAV7ZTF3"/>
<dbReference type="EMBL" id="JAOAOG010000162">
    <property type="protein sequence ID" value="KAJ6244658.1"/>
    <property type="molecule type" value="Genomic_DNA"/>
</dbReference>
<organism evidence="1 3">
    <name type="scientific">Anaeramoeba flamelloides</name>
    <dbReference type="NCBI Taxonomy" id="1746091"/>
    <lineage>
        <taxon>Eukaryota</taxon>
        <taxon>Metamonada</taxon>
        <taxon>Anaeramoebidae</taxon>
        <taxon>Anaeramoeba</taxon>
    </lineage>
</organism>